<keyword evidence="1" id="KW-0732">Signal</keyword>
<organism evidence="2 3">
    <name type="scientific">Saltatorellus ferox</name>
    <dbReference type="NCBI Taxonomy" id="2528018"/>
    <lineage>
        <taxon>Bacteria</taxon>
        <taxon>Pseudomonadati</taxon>
        <taxon>Planctomycetota</taxon>
        <taxon>Planctomycetia</taxon>
        <taxon>Planctomycetia incertae sedis</taxon>
        <taxon>Saltatorellus</taxon>
    </lineage>
</organism>
<evidence type="ECO:0000256" key="1">
    <source>
        <dbReference type="SAM" id="SignalP"/>
    </source>
</evidence>
<feature type="signal peptide" evidence="1">
    <location>
        <begin position="1"/>
        <end position="21"/>
    </location>
</feature>
<dbReference type="EMBL" id="CP036434">
    <property type="protein sequence ID" value="QDV05059.1"/>
    <property type="molecule type" value="Genomic_DNA"/>
</dbReference>
<evidence type="ECO:0000313" key="2">
    <source>
        <dbReference type="EMBL" id="QDV05059.1"/>
    </source>
</evidence>
<protein>
    <submittedName>
        <fullName evidence="2">Uncharacterized protein</fullName>
    </submittedName>
</protein>
<dbReference type="AlphaFoldDB" id="A0A518ELU1"/>
<evidence type="ECO:0000313" key="3">
    <source>
        <dbReference type="Proteomes" id="UP000320390"/>
    </source>
</evidence>
<dbReference type="OrthoDB" id="282736at2"/>
<reference evidence="2 3" key="1">
    <citation type="submission" date="2019-02" db="EMBL/GenBank/DDBJ databases">
        <title>Deep-cultivation of Planctomycetes and their phenomic and genomic characterization uncovers novel biology.</title>
        <authorList>
            <person name="Wiegand S."/>
            <person name="Jogler M."/>
            <person name="Boedeker C."/>
            <person name="Pinto D."/>
            <person name="Vollmers J."/>
            <person name="Rivas-Marin E."/>
            <person name="Kohn T."/>
            <person name="Peeters S.H."/>
            <person name="Heuer A."/>
            <person name="Rast P."/>
            <person name="Oberbeckmann S."/>
            <person name="Bunk B."/>
            <person name="Jeske O."/>
            <person name="Meyerdierks A."/>
            <person name="Storesund J.E."/>
            <person name="Kallscheuer N."/>
            <person name="Luecker S."/>
            <person name="Lage O.M."/>
            <person name="Pohl T."/>
            <person name="Merkel B.J."/>
            <person name="Hornburger P."/>
            <person name="Mueller R.-W."/>
            <person name="Bruemmer F."/>
            <person name="Labrenz M."/>
            <person name="Spormann A.M."/>
            <person name="Op den Camp H."/>
            <person name="Overmann J."/>
            <person name="Amann R."/>
            <person name="Jetten M.S.M."/>
            <person name="Mascher T."/>
            <person name="Medema M.H."/>
            <person name="Devos D.P."/>
            <person name="Kaster A.-K."/>
            <person name="Ovreas L."/>
            <person name="Rohde M."/>
            <person name="Galperin M.Y."/>
            <person name="Jogler C."/>
        </authorList>
    </citation>
    <scope>NUCLEOTIDE SEQUENCE [LARGE SCALE GENOMIC DNA]</scope>
    <source>
        <strain evidence="2 3">Poly30</strain>
    </source>
</reference>
<name>A0A518ELU1_9BACT</name>
<dbReference type="RefSeq" id="WP_145194484.1">
    <property type="nucleotide sequence ID" value="NZ_CP036434.1"/>
</dbReference>
<sequence length="582" mass="57831" precursor="true">MNHRFFSLLAPALALPALASAQTTFIVNTTTDTVDANPGDGMAQDALGATSLRAAVQEANATADQVTIILQSNALYQLTLLGAGEEFAATGDLDFRGNIVVEGNGATIDGMGADRVIDSPYRYRTRIRNVKLTGGAVVSENGGAARNGGLLALDGCEIFDCSATGAGASGGGASNTGGLLWVRGTTIRNCTATRAGGGIECNEGITNVSDSLLLDNMTGPMPGNGGGLHLTGAGKVIFESTEMRGNSASSEGGGAWNSSTGIMSFSFCEAIGNEALGTDATNGGGGLFNDGGSMTVDLCDIRENTATEGSGSGGGLFNNAGTLAVSLTRVRDNDSNRAGGGIEIVEGMTLISTSIFERNMTGASPGNGGGLHLSGAGEVTVQLSEFRDNVATAEGGGLWNSGVGTMTISDTLVSGNIASGNDADQGGGGLFNDGGAMFVMRGLVANNSAVGTAGSGGGILNNGGTLNVDSTRLTFNDSNRAGGGIESNVGDTILRRVALTNNSTGSSPGNGGGFHLTGAGTVTIDRSAILTNSAANEGGGLWNSATGVMTVTLSAITGNNSPVGADNFNDGGTFTIDGVPVP</sequence>
<proteinExistence type="predicted"/>
<dbReference type="SUPFAM" id="SSF51126">
    <property type="entry name" value="Pectin lyase-like"/>
    <property type="match status" value="2"/>
</dbReference>
<dbReference type="PANTHER" id="PTHR34720">
    <property type="entry name" value="MICROCYSTIN DEPENDENT PROTEIN"/>
    <property type="match status" value="1"/>
</dbReference>
<gene>
    <name evidence="2" type="ORF">Poly30_05540</name>
</gene>
<accession>A0A518ELU1</accession>
<dbReference type="PANTHER" id="PTHR34720:SF9">
    <property type="entry name" value="BLR4714 PROTEIN"/>
    <property type="match status" value="1"/>
</dbReference>
<dbReference type="InterPro" id="IPR012334">
    <property type="entry name" value="Pectin_lyas_fold"/>
</dbReference>
<feature type="chain" id="PRO_5022085570" evidence="1">
    <location>
        <begin position="22"/>
        <end position="582"/>
    </location>
</feature>
<dbReference type="Gene3D" id="2.160.20.10">
    <property type="entry name" value="Single-stranded right-handed beta-helix, Pectin lyase-like"/>
    <property type="match status" value="1"/>
</dbReference>
<keyword evidence="3" id="KW-1185">Reference proteome</keyword>
<dbReference type="Proteomes" id="UP000320390">
    <property type="component" value="Chromosome"/>
</dbReference>
<dbReference type="InterPro" id="IPR011050">
    <property type="entry name" value="Pectin_lyase_fold/virulence"/>
</dbReference>